<reference evidence="2 3" key="1">
    <citation type="submission" date="2018-11" db="EMBL/GenBank/DDBJ databases">
        <title>Genome sequencing of Lautropia sp. KCOM 2505 (= ChDC F240).</title>
        <authorList>
            <person name="Kook J.-K."/>
            <person name="Park S.-N."/>
            <person name="Lim Y.K."/>
        </authorList>
    </citation>
    <scope>NUCLEOTIDE SEQUENCE [LARGE SCALE GENOMIC DNA]</scope>
    <source>
        <strain evidence="2 3">KCOM 2505</strain>
    </source>
</reference>
<dbReference type="EMBL" id="RRUE01000002">
    <property type="protein sequence ID" value="RRN43521.1"/>
    <property type="molecule type" value="Genomic_DNA"/>
</dbReference>
<proteinExistence type="predicted"/>
<dbReference type="PROSITE" id="PS51257">
    <property type="entry name" value="PROKAR_LIPOPROTEIN"/>
    <property type="match status" value="1"/>
</dbReference>
<evidence type="ECO:0000313" key="2">
    <source>
        <dbReference type="EMBL" id="RRN43521.1"/>
    </source>
</evidence>
<gene>
    <name evidence="2" type="ORF">EHV23_08705</name>
</gene>
<keyword evidence="1" id="KW-0732">Signal</keyword>
<protein>
    <submittedName>
        <fullName evidence="2">Pilus assembly protein PilP</fullName>
    </submittedName>
</protein>
<name>A0A426FL17_9BURK</name>
<accession>A0A426FL17</accession>
<sequence length="182" mass="20330">MNAHKRWMTAGSALLLGTVLSGCSANLDEVQAWMDNTRNDTPRKVGKLDEPKNFVPFRYEAKLDYDPFSDSKLVVAMANLSDRSRSGLAPDRNRRKEVLENFPLDSVKLVGHLQNKTNGNVALLAVDDVVYQARVGNYVGQNYGRITRITETEMGVKELVRDAAGDWVEQDTTLSLEDEPKS</sequence>
<dbReference type="AlphaFoldDB" id="A0A426FL17"/>
<dbReference type="PIRSF" id="PIRSF016481">
    <property type="entry name" value="Pilus_assembly_PilP"/>
    <property type="match status" value="1"/>
</dbReference>
<organism evidence="2 3">
    <name type="scientific">Lautropia dentalis</name>
    <dbReference type="NCBI Taxonomy" id="2490857"/>
    <lineage>
        <taxon>Bacteria</taxon>
        <taxon>Pseudomonadati</taxon>
        <taxon>Pseudomonadota</taxon>
        <taxon>Betaproteobacteria</taxon>
        <taxon>Burkholderiales</taxon>
        <taxon>Burkholderiaceae</taxon>
        <taxon>Lautropia</taxon>
    </lineage>
</organism>
<dbReference type="Pfam" id="PF04351">
    <property type="entry name" value="PilP"/>
    <property type="match status" value="1"/>
</dbReference>
<evidence type="ECO:0000256" key="1">
    <source>
        <dbReference type="SAM" id="SignalP"/>
    </source>
</evidence>
<evidence type="ECO:0000313" key="3">
    <source>
        <dbReference type="Proteomes" id="UP000270261"/>
    </source>
</evidence>
<dbReference type="Proteomes" id="UP000270261">
    <property type="component" value="Unassembled WGS sequence"/>
</dbReference>
<dbReference type="InterPro" id="IPR007446">
    <property type="entry name" value="PilP"/>
</dbReference>
<keyword evidence="3" id="KW-1185">Reference proteome</keyword>
<dbReference type="Gene3D" id="2.30.30.830">
    <property type="match status" value="1"/>
</dbReference>
<comment type="caution">
    <text evidence="2">The sequence shown here is derived from an EMBL/GenBank/DDBJ whole genome shotgun (WGS) entry which is preliminary data.</text>
</comment>
<feature type="signal peptide" evidence="1">
    <location>
        <begin position="1"/>
        <end position="24"/>
    </location>
</feature>
<feature type="chain" id="PRO_5019124326" evidence="1">
    <location>
        <begin position="25"/>
        <end position="182"/>
    </location>
</feature>